<proteinExistence type="predicted"/>
<organism evidence="2 3">
    <name type="scientific">Ataeniobius toweri</name>
    <dbReference type="NCBI Taxonomy" id="208326"/>
    <lineage>
        <taxon>Eukaryota</taxon>
        <taxon>Metazoa</taxon>
        <taxon>Chordata</taxon>
        <taxon>Craniata</taxon>
        <taxon>Vertebrata</taxon>
        <taxon>Euteleostomi</taxon>
        <taxon>Actinopterygii</taxon>
        <taxon>Neopterygii</taxon>
        <taxon>Teleostei</taxon>
        <taxon>Neoteleostei</taxon>
        <taxon>Acanthomorphata</taxon>
        <taxon>Ovalentaria</taxon>
        <taxon>Atherinomorphae</taxon>
        <taxon>Cyprinodontiformes</taxon>
        <taxon>Goodeidae</taxon>
        <taxon>Ataeniobius</taxon>
    </lineage>
</organism>
<protein>
    <submittedName>
        <fullName evidence="2">Uncharacterized protein</fullName>
    </submittedName>
</protein>
<sequence length="135" mass="15443">MAVHVRPTAGLLLIFTLLTLINLSNSLLAEEHLDILQEYFQGGLIEAAKKKAQLMDQLTLLEKYHNDQFEKLYPILRQLIVATDSSSSLRELKTVIINFLVKKKTDFASGKNAFENEIEKLWAFIELQEDGHDEL</sequence>
<comment type="caution">
    <text evidence="2">The sequence shown here is derived from an EMBL/GenBank/DDBJ whole genome shotgun (WGS) entry which is preliminary data.</text>
</comment>
<keyword evidence="3" id="KW-1185">Reference proteome</keyword>
<gene>
    <name evidence="2" type="ORF">ATANTOWER_013477</name>
</gene>
<evidence type="ECO:0000313" key="3">
    <source>
        <dbReference type="Proteomes" id="UP001345963"/>
    </source>
</evidence>
<feature type="chain" id="PRO_5047495739" evidence="1">
    <location>
        <begin position="30"/>
        <end position="135"/>
    </location>
</feature>
<evidence type="ECO:0000256" key="1">
    <source>
        <dbReference type="SAM" id="SignalP"/>
    </source>
</evidence>
<dbReference type="Proteomes" id="UP001345963">
    <property type="component" value="Unassembled WGS sequence"/>
</dbReference>
<dbReference type="EMBL" id="JAHUTI010012671">
    <property type="protein sequence ID" value="MED6236737.1"/>
    <property type="molecule type" value="Genomic_DNA"/>
</dbReference>
<name>A0ABU7AF57_9TELE</name>
<feature type="signal peptide" evidence="1">
    <location>
        <begin position="1"/>
        <end position="29"/>
    </location>
</feature>
<keyword evidence="1" id="KW-0732">Signal</keyword>
<accession>A0ABU7AF57</accession>
<evidence type="ECO:0000313" key="2">
    <source>
        <dbReference type="EMBL" id="MED6236737.1"/>
    </source>
</evidence>
<reference evidence="2 3" key="1">
    <citation type="submission" date="2021-07" db="EMBL/GenBank/DDBJ databases">
        <authorList>
            <person name="Palmer J.M."/>
        </authorList>
    </citation>
    <scope>NUCLEOTIDE SEQUENCE [LARGE SCALE GENOMIC DNA]</scope>
    <source>
        <strain evidence="2 3">AT_MEX2019</strain>
        <tissue evidence="2">Muscle</tissue>
    </source>
</reference>